<sequence>MAKRVHGRELRAAADGTNFPTPLDTALSGPSLEGMPCGPGGAKGCGRKIMILTVSVVISDRNTPDGSKSAQARQCSQQPSLAEGSQQTRIPFIIAPEAPSTAGQIIRNPS</sequence>
<evidence type="ECO:0000313" key="2">
    <source>
        <dbReference type="EMBL" id="KJF61279.1"/>
    </source>
</evidence>
<gene>
    <name evidence="2" type="ORF">CIMG_12537</name>
</gene>
<feature type="region of interest" description="Disordered" evidence="1">
    <location>
        <begin position="60"/>
        <end position="89"/>
    </location>
</feature>
<proteinExistence type="predicted"/>
<protein>
    <submittedName>
        <fullName evidence="2">Uncharacterized protein</fullName>
    </submittedName>
</protein>
<dbReference type="RefSeq" id="XP_004444750.1">
    <property type="nucleotide sequence ID" value="XM_004444693.1"/>
</dbReference>
<accession>A0A0D8JVY9</accession>
<dbReference type="AlphaFoldDB" id="A0A0D8JVY9"/>
<organism evidence="2 3">
    <name type="scientific">Coccidioides immitis (strain RS)</name>
    <name type="common">Valley fever fungus</name>
    <dbReference type="NCBI Taxonomy" id="246410"/>
    <lineage>
        <taxon>Eukaryota</taxon>
        <taxon>Fungi</taxon>
        <taxon>Dikarya</taxon>
        <taxon>Ascomycota</taxon>
        <taxon>Pezizomycotina</taxon>
        <taxon>Eurotiomycetes</taxon>
        <taxon>Eurotiomycetidae</taxon>
        <taxon>Onygenales</taxon>
        <taxon>Onygenaceae</taxon>
        <taxon>Coccidioides</taxon>
    </lineage>
</organism>
<keyword evidence="3" id="KW-1185">Reference proteome</keyword>
<dbReference type="KEGG" id="cim:CIMG_12537"/>
<dbReference type="GeneID" id="24164176"/>
<evidence type="ECO:0000313" key="3">
    <source>
        <dbReference type="Proteomes" id="UP000001261"/>
    </source>
</evidence>
<evidence type="ECO:0000256" key="1">
    <source>
        <dbReference type="SAM" id="MobiDB-lite"/>
    </source>
</evidence>
<dbReference type="VEuPathDB" id="FungiDB:CIMG_12537"/>
<reference evidence="3" key="2">
    <citation type="journal article" date="2010" name="Genome Res.">
        <title>Population genomic sequencing of Coccidioides fungi reveals recent hybridization and transposon control.</title>
        <authorList>
            <person name="Neafsey D.E."/>
            <person name="Barker B.M."/>
            <person name="Sharpton T.J."/>
            <person name="Stajich J.E."/>
            <person name="Park D.J."/>
            <person name="Whiston E."/>
            <person name="Hung C.-Y."/>
            <person name="McMahan C."/>
            <person name="White J."/>
            <person name="Sykes S."/>
            <person name="Heiman D."/>
            <person name="Young S."/>
            <person name="Zeng Q."/>
            <person name="Abouelleil A."/>
            <person name="Aftuck L."/>
            <person name="Bessette D."/>
            <person name="Brown A."/>
            <person name="FitzGerald M."/>
            <person name="Lui A."/>
            <person name="Macdonald J.P."/>
            <person name="Priest M."/>
            <person name="Orbach M.J."/>
            <person name="Galgiani J.N."/>
            <person name="Kirkland T.N."/>
            <person name="Cole G.T."/>
            <person name="Birren B.W."/>
            <person name="Henn M.R."/>
            <person name="Taylor J.W."/>
            <person name="Rounsley S.D."/>
        </authorList>
    </citation>
    <scope>GENOME REANNOTATION</scope>
    <source>
        <strain evidence="3">RS</strain>
    </source>
</reference>
<feature type="region of interest" description="Disordered" evidence="1">
    <location>
        <begin position="1"/>
        <end position="23"/>
    </location>
</feature>
<dbReference type="EMBL" id="GG704915">
    <property type="protein sequence ID" value="KJF61279.1"/>
    <property type="molecule type" value="Genomic_DNA"/>
</dbReference>
<dbReference type="Proteomes" id="UP000001261">
    <property type="component" value="Unassembled WGS sequence"/>
</dbReference>
<reference evidence="3" key="1">
    <citation type="journal article" date="2009" name="Genome Res.">
        <title>Comparative genomic analyses of the human fungal pathogens Coccidioides and their relatives.</title>
        <authorList>
            <person name="Sharpton T.J."/>
            <person name="Stajich J.E."/>
            <person name="Rounsley S.D."/>
            <person name="Gardner M.J."/>
            <person name="Wortman J.R."/>
            <person name="Jordar V.S."/>
            <person name="Maiti R."/>
            <person name="Kodira C.D."/>
            <person name="Neafsey D.E."/>
            <person name="Zeng Q."/>
            <person name="Hung C.-Y."/>
            <person name="McMahan C."/>
            <person name="Muszewska A."/>
            <person name="Grynberg M."/>
            <person name="Mandel M.A."/>
            <person name="Kellner E.M."/>
            <person name="Barker B.M."/>
            <person name="Galgiani J.N."/>
            <person name="Orbach M.J."/>
            <person name="Kirkland T.N."/>
            <person name="Cole G.T."/>
            <person name="Henn M.R."/>
            <person name="Birren B.W."/>
            <person name="Taylor J.W."/>
        </authorList>
    </citation>
    <scope>NUCLEOTIDE SEQUENCE [LARGE SCALE GENOMIC DNA]</scope>
    <source>
        <strain evidence="3">RS</strain>
    </source>
</reference>
<dbReference type="InParanoid" id="A0A0D8JVY9"/>
<name>A0A0D8JVY9_COCIM</name>